<feature type="compositionally biased region" description="Pro residues" evidence="1">
    <location>
        <begin position="27"/>
        <end position="37"/>
    </location>
</feature>
<dbReference type="Proteomes" id="UP000091918">
    <property type="component" value="Unassembled WGS sequence"/>
</dbReference>
<dbReference type="InterPro" id="IPR031313">
    <property type="entry name" value="Sin1_PH_dom"/>
</dbReference>
<keyword evidence="4" id="KW-1185">Reference proteome</keyword>
<dbReference type="PANTHER" id="PTHR13335:SF1">
    <property type="entry name" value="TARGET OF RAPAMYCIN COMPLEX 2 SUBUNIT MAPKAP1"/>
    <property type="match status" value="1"/>
</dbReference>
<evidence type="ECO:0000313" key="3">
    <source>
        <dbReference type="EMBL" id="OAX77581.1"/>
    </source>
</evidence>
<dbReference type="InterPro" id="IPR008828">
    <property type="entry name" value="Sin1/Avo1"/>
</dbReference>
<dbReference type="Pfam" id="PF16979">
    <property type="entry name" value="SIN1_PH"/>
    <property type="match status" value="1"/>
</dbReference>
<dbReference type="PANTHER" id="PTHR13335">
    <property type="entry name" value="TARGET OF RAPAMYCIN COMPLEX 2 SUBUNIT MAPKAP1"/>
    <property type="match status" value="1"/>
</dbReference>
<dbReference type="OrthoDB" id="241990at2759"/>
<sequence length="190" mass="20957">MKKIPLNIINLLKTSSAAASVRAHSPAPDPQAVPPPTHAHVDSTGHGHGPHTKKGKKGSSTGGGRMLHPLAQSQDPIGGYYRRYNVIRKQSMSFTASNQRVLAFDMDYMHIMPAETGKTLFESNSKTTSISFNDVVGSKVSRRHPKSFRVVVLRGNEASEQKRYDFEAKSAVEAAEIVEEIKKNMLQYRV</sequence>
<reference evidence="3 4" key="1">
    <citation type="submission" date="2015-07" db="EMBL/GenBank/DDBJ databases">
        <title>Emmonsia species relationships and genome sequence.</title>
        <authorList>
            <person name="Cuomo C.A."/>
            <person name="Schwartz I.S."/>
            <person name="Kenyon C."/>
            <person name="de Hoog G.S."/>
            <person name="Govender N.P."/>
            <person name="Botha A."/>
            <person name="Moreno L."/>
            <person name="de Vries M."/>
            <person name="Munoz J.F."/>
            <person name="Stielow J.B."/>
        </authorList>
    </citation>
    <scope>NUCLEOTIDE SEQUENCE [LARGE SCALE GENOMIC DNA]</scope>
    <source>
        <strain evidence="3 4">CBS 136260</strain>
    </source>
</reference>
<feature type="region of interest" description="Disordered" evidence="1">
    <location>
        <begin position="20"/>
        <end position="72"/>
    </location>
</feature>
<dbReference type="FunFam" id="2.30.29.30:FF:000263">
    <property type="entry name" value="Stress activated MAP kinase interacting protein"/>
    <property type="match status" value="1"/>
</dbReference>
<organism evidence="3 4">
    <name type="scientific">Emergomyces africanus</name>
    <dbReference type="NCBI Taxonomy" id="1955775"/>
    <lineage>
        <taxon>Eukaryota</taxon>
        <taxon>Fungi</taxon>
        <taxon>Dikarya</taxon>
        <taxon>Ascomycota</taxon>
        <taxon>Pezizomycotina</taxon>
        <taxon>Eurotiomycetes</taxon>
        <taxon>Eurotiomycetidae</taxon>
        <taxon>Onygenales</taxon>
        <taxon>Ajellomycetaceae</taxon>
        <taxon>Emergomyces</taxon>
    </lineage>
</organism>
<accession>A0A1B7NL65</accession>
<dbReference type="GO" id="GO:0038203">
    <property type="term" value="P:TORC2 signaling"/>
    <property type="evidence" value="ECO:0007669"/>
    <property type="project" value="TreeGrafter"/>
</dbReference>
<evidence type="ECO:0000259" key="2">
    <source>
        <dbReference type="Pfam" id="PF16979"/>
    </source>
</evidence>
<evidence type="ECO:0000313" key="4">
    <source>
        <dbReference type="Proteomes" id="UP000091918"/>
    </source>
</evidence>
<dbReference type="InterPro" id="IPR011993">
    <property type="entry name" value="PH-like_dom_sf"/>
</dbReference>
<evidence type="ECO:0000256" key="1">
    <source>
        <dbReference type="SAM" id="MobiDB-lite"/>
    </source>
</evidence>
<feature type="compositionally biased region" description="Basic residues" evidence="1">
    <location>
        <begin position="48"/>
        <end position="57"/>
    </location>
</feature>
<dbReference type="Gene3D" id="2.30.29.30">
    <property type="entry name" value="Pleckstrin-homology domain (PH domain)/Phosphotyrosine-binding domain (PTB)"/>
    <property type="match status" value="1"/>
</dbReference>
<dbReference type="AlphaFoldDB" id="A0A1B7NL65"/>
<dbReference type="EMBL" id="LGUA01002317">
    <property type="protein sequence ID" value="OAX77581.1"/>
    <property type="molecule type" value="Genomic_DNA"/>
</dbReference>
<dbReference type="GO" id="GO:0005546">
    <property type="term" value="F:phosphatidylinositol-4,5-bisphosphate binding"/>
    <property type="evidence" value="ECO:0007669"/>
    <property type="project" value="TreeGrafter"/>
</dbReference>
<feature type="domain" description="SIN1-type PH" evidence="2">
    <location>
        <begin position="80"/>
        <end position="185"/>
    </location>
</feature>
<dbReference type="GO" id="GO:0005737">
    <property type="term" value="C:cytoplasm"/>
    <property type="evidence" value="ECO:0007669"/>
    <property type="project" value="TreeGrafter"/>
</dbReference>
<gene>
    <name evidence="3" type="ORF">ACJ72_08120</name>
</gene>
<comment type="caution">
    <text evidence="3">The sequence shown here is derived from an EMBL/GenBank/DDBJ whole genome shotgun (WGS) entry which is preliminary data.</text>
</comment>
<dbReference type="STRING" id="1658172.A0A1B7NL65"/>
<dbReference type="GO" id="GO:0005886">
    <property type="term" value="C:plasma membrane"/>
    <property type="evidence" value="ECO:0007669"/>
    <property type="project" value="TreeGrafter"/>
</dbReference>
<proteinExistence type="predicted"/>
<dbReference type="GO" id="GO:0031932">
    <property type="term" value="C:TORC2 complex"/>
    <property type="evidence" value="ECO:0007669"/>
    <property type="project" value="InterPro"/>
</dbReference>
<protein>
    <recommendedName>
        <fullName evidence="2">SIN1-type PH domain-containing protein</fullName>
    </recommendedName>
</protein>
<name>A0A1B7NL65_9EURO</name>